<sequence>MTDLVMIFSSRVAYVAFVLLVGVGVFVLVDSDNLLKKVVGLNLFQTGVFLFFITSAYRSDGSAPLLSGTGPVVNPLPHVLILTAIVVGVSVTAVALALLVRVYNEYETLDESVLEEAHQS</sequence>
<dbReference type="NCBIfam" id="NF005624">
    <property type="entry name" value="PRK07375.2-3"/>
    <property type="match status" value="1"/>
</dbReference>
<dbReference type="NCBIfam" id="NF005621">
    <property type="entry name" value="PRK07375.1-6"/>
    <property type="match status" value="1"/>
</dbReference>
<dbReference type="AlphaFoldDB" id="A0A643JVN4"/>
<dbReference type="InterPro" id="IPR039428">
    <property type="entry name" value="NUOK/Mnh_C1-like"/>
</dbReference>
<evidence type="ECO:0000256" key="2">
    <source>
        <dbReference type="ARBA" id="ARBA00022692"/>
    </source>
</evidence>
<proteinExistence type="predicted"/>
<dbReference type="InterPro" id="IPR050601">
    <property type="entry name" value="CPA3_antiporter_subunitC"/>
</dbReference>
<keyword evidence="2 5" id="KW-0812">Transmembrane</keyword>
<feature type="transmembrane region" description="Helical" evidence="5">
    <location>
        <begin position="79"/>
        <end position="100"/>
    </location>
</feature>
<evidence type="ECO:0000256" key="1">
    <source>
        <dbReference type="ARBA" id="ARBA00004141"/>
    </source>
</evidence>
<comment type="subcellular location">
    <subcellularLocation>
        <location evidence="1">Membrane</location>
        <topology evidence="1">Multi-pass membrane protein</topology>
    </subcellularLocation>
</comment>
<dbReference type="RefSeq" id="WP_151139693.1">
    <property type="nucleotide sequence ID" value="NZ_VZUS01000004.1"/>
</dbReference>
<dbReference type="PANTHER" id="PTHR34583">
    <property type="entry name" value="ANTIPORTER SUBUNIT MNHC2-RELATED"/>
    <property type="match status" value="1"/>
</dbReference>
<evidence type="ECO:0000313" key="6">
    <source>
        <dbReference type="EMBL" id="KAB1185522.1"/>
    </source>
</evidence>
<gene>
    <name evidence="6" type="ORF">Hfx1149_15860</name>
</gene>
<dbReference type="EMBL" id="VZUS01000004">
    <property type="protein sequence ID" value="KAB1185522.1"/>
    <property type="molecule type" value="Genomic_DNA"/>
</dbReference>
<protein>
    <submittedName>
        <fullName evidence="6">Cation:proton antiporter subunit C</fullName>
    </submittedName>
</protein>
<keyword evidence="4 5" id="KW-0472">Membrane</keyword>
<organism evidence="6">
    <name type="scientific">Haloferax sp. CBA1149</name>
    <dbReference type="NCBI Taxonomy" id="2650753"/>
    <lineage>
        <taxon>Archaea</taxon>
        <taxon>Methanobacteriati</taxon>
        <taxon>Methanobacteriota</taxon>
        <taxon>Stenosarchaea group</taxon>
        <taxon>Halobacteria</taxon>
        <taxon>Halobacteriales</taxon>
        <taxon>Haloferacaceae</taxon>
        <taxon>Haloferax</taxon>
    </lineage>
</organism>
<dbReference type="GO" id="GO:0016020">
    <property type="term" value="C:membrane"/>
    <property type="evidence" value="ECO:0007669"/>
    <property type="project" value="UniProtKB-SubCell"/>
</dbReference>
<feature type="non-terminal residue" evidence="6">
    <location>
        <position position="120"/>
    </location>
</feature>
<dbReference type="PANTHER" id="PTHR34583:SF3">
    <property type="entry name" value="MULTISUBUNIT SODIUM_HYDROGEN ANTIPORTER, MNHC SUBUNIT"/>
    <property type="match status" value="1"/>
</dbReference>
<feature type="transmembrane region" description="Helical" evidence="5">
    <location>
        <begin position="12"/>
        <end position="29"/>
    </location>
</feature>
<name>A0A643JVN4_9EURY</name>
<evidence type="ECO:0000256" key="5">
    <source>
        <dbReference type="SAM" id="Phobius"/>
    </source>
</evidence>
<comment type="caution">
    <text evidence="6">The sequence shown here is derived from an EMBL/GenBank/DDBJ whole genome shotgun (WGS) entry which is preliminary data.</text>
</comment>
<evidence type="ECO:0000256" key="3">
    <source>
        <dbReference type="ARBA" id="ARBA00022989"/>
    </source>
</evidence>
<dbReference type="Pfam" id="PF00420">
    <property type="entry name" value="Oxidored_q2"/>
    <property type="match status" value="1"/>
</dbReference>
<accession>A0A643JVN4</accession>
<evidence type="ECO:0000256" key="4">
    <source>
        <dbReference type="ARBA" id="ARBA00023136"/>
    </source>
</evidence>
<dbReference type="Gene3D" id="1.10.287.3510">
    <property type="match status" value="1"/>
</dbReference>
<keyword evidence="3 5" id="KW-1133">Transmembrane helix</keyword>
<reference evidence="6" key="1">
    <citation type="submission" date="2019-09" db="EMBL/GenBank/DDBJ databases">
        <title>Genomic analysis of Haloferax sp. CBA1149.</title>
        <authorList>
            <person name="Roh S.W."/>
        </authorList>
    </citation>
    <scope>NUCLEOTIDE SEQUENCE</scope>
    <source>
        <strain evidence="6">CBA1149</strain>
    </source>
</reference>